<name>L8X1C5_THACA</name>
<keyword evidence="2" id="KW-1185">Reference proteome</keyword>
<sequence length="78" mass="8418">MEIHASHPMGATDRISASLAFIYIYGTHPGVASAYLLSVFANPPGKSIHIGSGGTVYIQNMLEDGMERLQRQITNALE</sequence>
<reference evidence="1 2" key="1">
    <citation type="journal article" date="2013" name="Nat. Commun.">
        <title>The evolution and pathogenic mechanisms of the rice sheath blight pathogen.</title>
        <authorList>
            <person name="Zheng A."/>
            <person name="Lin R."/>
            <person name="Xu L."/>
            <person name="Qin P."/>
            <person name="Tang C."/>
            <person name="Ai P."/>
            <person name="Zhang D."/>
            <person name="Liu Y."/>
            <person name="Sun Z."/>
            <person name="Feng H."/>
            <person name="Wang Y."/>
            <person name="Chen Y."/>
            <person name="Liang X."/>
            <person name="Fu R."/>
            <person name="Li Q."/>
            <person name="Zhang J."/>
            <person name="Yu X."/>
            <person name="Xie Z."/>
            <person name="Ding L."/>
            <person name="Guan P."/>
            <person name="Tang J."/>
            <person name="Liang Y."/>
            <person name="Wang S."/>
            <person name="Deng Q."/>
            <person name="Li S."/>
            <person name="Zhu J."/>
            <person name="Wang L."/>
            <person name="Liu H."/>
            <person name="Li P."/>
        </authorList>
    </citation>
    <scope>NUCLEOTIDE SEQUENCE [LARGE SCALE GENOMIC DNA]</scope>
    <source>
        <strain evidence="2">AG-1 IA</strain>
    </source>
</reference>
<protein>
    <submittedName>
        <fullName evidence="1">Uncharacterized protein</fullName>
    </submittedName>
</protein>
<dbReference type="EMBL" id="AFRT01000840">
    <property type="protein sequence ID" value="ELU42419.1"/>
    <property type="molecule type" value="Genomic_DNA"/>
</dbReference>
<accession>L8X1C5</accession>
<proteinExistence type="predicted"/>
<organism evidence="1 2">
    <name type="scientific">Thanatephorus cucumeris (strain AG1-IA)</name>
    <name type="common">Rice sheath blight fungus</name>
    <name type="synonym">Rhizoctonia solani</name>
    <dbReference type="NCBI Taxonomy" id="983506"/>
    <lineage>
        <taxon>Eukaryota</taxon>
        <taxon>Fungi</taxon>
        <taxon>Dikarya</taxon>
        <taxon>Basidiomycota</taxon>
        <taxon>Agaricomycotina</taxon>
        <taxon>Agaricomycetes</taxon>
        <taxon>Cantharellales</taxon>
        <taxon>Ceratobasidiaceae</taxon>
        <taxon>Rhizoctonia</taxon>
        <taxon>Rhizoctonia solani AG-1</taxon>
    </lineage>
</organism>
<comment type="caution">
    <text evidence="1">The sequence shown here is derived from an EMBL/GenBank/DDBJ whole genome shotgun (WGS) entry which is preliminary data.</text>
</comment>
<evidence type="ECO:0000313" key="2">
    <source>
        <dbReference type="Proteomes" id="UP000011668"/>
    </source>
</evidence>
<dbReference type="HOGENOM" id="CLU_2623712_0_0_1"/>
<dbReference type="Proteomes" id="UP000011668">
    <property type="component" value="Unassembled WGS sequence"/>
</dbReference>
<gene>
    <name evidence="1" type="ORF">AG1IA_03550</name>
</gene>
<dbReference type="AlphaFoldDB" id="L8X1C5"/>
<evidence type="ECO:0000313" key="1">
    <source>
        <dbReference type="EMBL" id="ELU42419.1"/>
    </source>
</evidence>